<keyword evidence="3" id="KW-0328">Glycosyltransferase</keyword>
<dbReference type="AlphaFoldDB" id="A0A840A539"/>
<evidence type="ECO:0000256" key="4">
    <source>
        <dbReference type="ARBA" id="ARBA00022679"/>
    </source>
</evidence>
<feature type="domain" description="Glycosyltransferase 2-like" evidence="6">
    <location>
        <begin position="7"/>
        <end position="99"/>
    </location>
</feature>
<dbReference type="InterPro" id="IPR026461">
    <property type="entry name" value="Trfase_2_rSAM/seldom_assoc"/>
</dbReference>
<gene>
    <name evidence="7" type="ORF">GGQ83_000055</name>
</gene>
<name>A0A840A539_9PROT</name>
<dbReference type="SUPFAM" id="SSF53448">
    <property type="entry name" value="Nucleotide-diphospho-sugar transferases"/>
    <property type="match status" value="1"/>
</dbReference>
<comment type="caution">
    <text evidence="7">The sequence shown here is derived from an EMBL/GenBank/DDBJ whole genome shotgun (WGS) entry which is preliminary data.</text>
</comment>
<reference evidence="7 8" key="1">
    <citation type="submission" date="2020-08" db="EMBL/GenBank/DDBJ databases">
        <title>Genomic Encyclopedia of Type Strains, Phase IV (KMG-IV): sequencing the most valuable type-strain genomes for metagenomic binning, comparative biology and taxonomic classification.</title>
        <authorList>
            <person name="Goeker M."/>
        </authorList>
    </citation>
    <scope>NUCLEOTIDE SEQUENCE [LARGE SCALE GENOMIC DNA]</scope>
    <source>
        <strain evidence="7 8">DSM 19979</strain>
    </source>
</reference>
<dbReference type="NCBIfam" id="TIGR04283">
    <property type="entry name" value="glyco_like_mftF"/>
    <property type="match status" value="1"/>
</dbReference>
<keyword evidence="5" id="KW-0472">Membrane</keyword>
<keyword evidence="2" id="KW-1003">Cell membrane</keyword>
<accession>A0A840A539</accession>
<dbReference type="InterPro" id="IPR029044">
    <property type="entry name" value="Nucleotide-diphossugar_trans"/>
</dbReference>
<evidence type="ECO:0000313" key="8">
    <source>
        <dbReference type="Proteomes" id="UP000553193"/>
    </source>
</evidence>
<dbReference type="EMBL" id="JACIDJ010000001">
    <property type="protein sequence ID" value="MBB3896629.1"/>
    <property type="molecule type" value="Genomic_DNA"/>
</dbReference>
<protein>
    <submittedName>
        <fullName evidence="7">RSAM/selenodomain-associated transferase 2</fullName>
    </submittedName>
</protein>
<dbReference type="RefSeq" id="WP_184381602.1">
    <property type="nucleotide sequence ID" value="NZ_JACIDJ010000001.1"/>
</dbReference>
<proteinExistence type="predicted"/>
<evidence type="ECO:0000313" key="7">
    <source>
        <dbReference type="EMBL" id="MBB3896629.1"/>
    </source>
</evidence>
<keyword evidence="8" id="KW-1185">Reference proteome</keyword>
<dbReference type="PANTHER" id="PTHR43646">
    <property type="entry name" value="GLYCOSYLTRANSFERASE"/>
    <property type="match status" value="1"/>
</dbReference>
<dbReference type="InterPro" id="IPR001173">
    <property type="entry name" value="Glyco_trans_2-like"/>
</dbReference>
<dbReference type="Gene3D" id="3.90.550.10">
    <property type="entry name" value="Spore Coat Polysaccharide Biosynthesis Protein SpsA, Chain A"/>
    <property type="match status" value="1"/>
</dbReference>
<sequence length="222" mass="24331">MQIASVSVVLPVLNPGGRLSPLLAQLRAAGVGEVILADGGSATPPEAAPPVRLLPAPRGRGPQMVAGAAAARGDWLLFLHADTRLGEGWEGALRAAMAERARAHHFAFALDDASPEARRLERAVAWRCRWLALPYGDQGLLIHRDLYALLGGFRPLPLMEDVDMVRRLGRARLAAMPVPAITSAERWRRDGWRRRSARNLLVLSLWFAGVPPRWLLRLYAGR</sequence>
<dbReference type="PANTHER" id="PTHR43646:SF2">
    <property type="entry name" value="GLYCOSYLTRANSFERASE 2-LIKE DOMAIN-CONTAINING PROTEIN"/>
    <property type="match status" value="1"/>
</dbReference>
<evidence type="ECO:0000256" key="5">
    <source>
        <dbReference type="ARBA" id="ARBA00023136"/>
    </source>
</evidence>
<evidence type="ECO:0000256" key="3">
    <source>
        <dbReference type="ARBA" id="ARBA00022676"/>
    </source>
</evidence>
<dbReference type="Pfam" id="PF00535">
    <property type="entry name" value="Glycos_transf_2"/>
    <property type="match status" value="1"/>
</dbReference>
<organism evidence="7 8">
    <name type="scientific">Roseococcus suduntuyensis</name>
    <dbReference type="NCBI Taxonomy" id="455361"/>
    <lineage>
        <taxon>Bacteria</taxon>
        <taxon>Pseudomonadati</taxon>
        <taxon>Pseudomonadota</taxon>
        <taxon>Alphaproteobacteria</taxon>
        <taxon>Acetobacterales</taxon>
        <taxon>Roseomonadaceae</taxon>
        <taxon>Roseococcus</taxon>
    </lineage>
</organism>
<dbReference type="GO" id="GO:0005886">
    <property type="term" value="C:plasma membrane"/>
    <property type="evidence" value="ECO:0007669"/>
    <property type="project" value="UniProtKB-SubCell"/>
</dbReference>
<comment type="subcellular location">
    <subcellularLocation>
        <location evidence="1">Cell membrane</location>
    </subcellularLocation>
</comment>
<keyword evidence="4 7" id="KW-0808">Transferase</keyword>
<evidence type="ECO:0000256" key="2">
    <source>
        <dbReference type="ARBA" id="ARBA00022475"/>
    </source>
</evidence>
<dbReference type="Proteomes" id="UP000553193">
    <property type="component" value="Unassembled WGS sequence"/>
</dbReference>
<evidence type="ECO:0000256" key="1">
    <source>
        <dbReference type="ARBA" id="ARBA00004236"/>
    </source>
</evidence>
<dbReference type="GO" id="GO:0016757">
    <property type="term" value="F:glycosyltransferase activity"/>
    <property type="evidence" value="ECO:0007669"/>
    <property type="project" value="UniProtKB-KW"/>
</dbReference>
<evidence type="ECO:0000259" key="6">
    <source>
        <dbReference type="Pfam" id="PF00535"/>
    </source>
</evidence>